<evidence type="ECO:0000256" key="9">
    <source>
        <dbReference type="ARBA" id="ARBA00023201"/>
    </source>
</evidence>
<feature type="transmembrane region" description="Helical" evidence="10">
    <location>
        <begin position="326"/>
        <end position="346"/>
    </location>
</feature>
<feature type="transmembrane region" description="Helical" evidence="10">
    <location>
        <begin position="57"/>
        <end position="80"/>
    </location>
</feature>
<feature type="transmembrane region" description="Helical" evidence="10">
    <location>
        <begin position="32"/>
        <end position="51"/>
    </location>
</feature>
<dbReference type="PANTHER" id="PTHR43562">
    <property type="entry name" value="NAPA-TYPE SODIUM/HYDROGEN ANTIPORTER"/>
    <property type="match status" value="1"/>
</dbReference>
<protein>
    <recommendedName>
        <fullName evidence="11">PTS EIIA type-2 domain-containing protein</fullName>
    </recommendedName>
</protein>
<reference evidence="12" key="1">
    <citation type="submission" date="2017-02" db="EMBL/GenBank/DDBJ databases">
        <authorList>
            <person name="Regsiter A."/>
            <person name="William W."/>
        </authorList>
    </citation>
    <scope>NUCLEOTIDE SEQUENCE</scope>
    <source>
        <strain evidence="12">Bib</strain>
    </source>
</reference>
<evidence type="ECO:0000313" key="12">
    <source>
        <dbReference type="EMBL" id="SLM13871.1"/>
    </source>
</evidence>
<dbReference type="Pfam" id="PF00359">
    <property type="entry name" value="PTS_EIIA_2"/>
    <property type="match status" value="1"/>
</dbReference>
<dbReference type="Pfam" id="PF00582">
    <property type="entry name" value="Usp"/>
    <property type="match status" value="1"/>
</dbReference>
<keyword evidence="4 10" id="KW-0812">Transmembrane</keyword>
<accession>A0A3P3XJP8</accession>
<dbReference type="InterPro" id="IPR006153">
    <property type="entry name" value="Cation/H_exchanger_TM"/>
</dbReference>
<proteinExistence type="predicted"/>
<evidence type="ECO:0000256" key="5">
    <source>
        <dbReference type="ARBA" id="ARBA00022989"/>
    </source>
</evidence>
<evidence type="ECO:0000256" key="3">
    <source>
        <dbReference type="ARBA" id="ARBA00022449"/>
    </source>
</evidence>
<gene>
    <name evidence="12" type="ORF">SPIROBIBN47_30004</name>
</gene>
<dbReference type="InterPro" id="IPR038770">
    <property type="entry name" value="Na+/solute_symporter_sf"/>
</dbReference>
<dbReference type="Gene3D" id="1.20.1530.20">
    <property type="match status" value="1"/>
</dbReference>
<dbReference type="EMBL" id="FWDM01000023">
    <property type="protein sequence ID" value="SLM13871.1"/>
    <property type="molecule type" value="Genomic_DNA"/>
</dbReference>
<dbReference type="GO" id="GO:0006814">
    <property type="term" value="P:sodium ion transport"/>
    <property type="evidence" value="ECO:0007669"/>
    <property type="project" value="UniProtKB-KW"/>
</dbReference>
<evidence type="ECO:0000256" key="6">
    <source>
        <dbReference type="ARBA" id="ARBA00023053"/>
    </source>
</evidence>
<keyword evidence="2" id="KW-0813">Transport</keyword>
<feature type="transmembrane region" description="Helical" evidence="10">
    <location>
        <begin position="6"/>
        <end position="25"/>
    </location>
</feature>
<keyword evidence="9" id="KW-0739">Sodium transport</keyword>
<dbReference type="GO" id="GO:0015297">
    <property type="term" value="F:antiporter activity"/>
    <property type="evidence" value="ECO:0007669"/>
    <property type="project" value="UniProtKB-KW"/>
</dbReference>
<evidence type="ECO:0000256" key="2">
    <source>
        <dbReference type="ARBA" id="ARBA00022448"/>
    </source>
</evidence>
<dbReference type="SUPFAM" id="SSF52402">
    <property type="entry name" value="Adenine nucleotide alpha hydrolases-like"/>
    <property type="match status" value="1"/>
</dbReference>
<feature type="transmembrane region" description="Helical" evidence="10">
    <location>
        <begin position="352"/>
        <end position="371"/>
    </location>
</feature>
<dbReference type="AlphaFoldDB" id="A0A3P3XJP8"/>
<dbReference type="InterPro" id="IPR002178">
    <property type="entry name" value="PTS_EIIA_type-2_dom"/>
</dbReference>
<evidence type="ECO:0000256" key="1">
    <source>
        <dbReference type="ARBA" id="ARBA00004141"/>
    </source>
</evidence>
<evidence type="ECO:0000256" key="8">
    <source>
        <dbReference type="ARBA" id="ARBA00023136"/>
    </source>
</evidence>
<feature type="transmembrane region" description="Helical" evidence="10">
    <location>
        <begin position="180"/>
        <end position="203"/>
    </location>
</feature>
<dbReference type="PANTHER" id="PTHR43562:SF3">
    <property type="entry name" value="SODIUM ION_PROTON EXCHANGER (EUROFUNG)"/>
    <property type="match status" value="1"/>
</dbReference>
<comment type="subcellular location">
    <subcellularLocation>
        <location evidence="1">Membrane</location>
        <topology evidence="1">Multi-pass membrane protein</topology>
    </subcellularLocation>
</comment>
<dbReference type="Gene3D" id="3.40.930.10">
    <property type="entry name" value="Mannitol-specific EII, Chain A"/>
    <property type="match status" value="1"/>
</dbReference>
<keyword evidence="3" id="KW-0050">Antiport</keyword>
<dbReference type="PROSITE" id="PS51094">
    <property type="entry name" value="PTS_EIIA_TYPE_2"/>
    <property type="match status" value="1"/>
</dbReference>
<keyword evidence="6" id="KW-0915">Sodium</keyword>
<feature type="transmembrane region" description="Helical" evidence="10">
    <location>
        <begin position="150"/>
        <end position="168"/>
    </location>
</feature>
<feature type="domain" description="PTS EIIA type-2" evidence="11">
    <location>
        <begin position="687"/>
        <end position="828"/>
    </location>
</feature>
<evidence type="ECO:0000256" key="7">
    <source>
        <dbReference type="ARBA" id="ARBA00023065"/>
    </source>
</evidence>
<dbReference type="InterPro" id="IPR006016">
    <property type="entry name" value="UspA"/>
</dbReference>
<keyword evidence="8 10" id="KW-0472">Membrane</keyword>
<keyword evidence="7" id="KW-0406">Ion transport</keyword>
<dbReference type="InterPro" id="IPR016152">
    <property type="entry name" value="PTrfase/Anion_transptr"/>
</dbReference>
<dbReference type="Gene3D" id="3.40.50.12370">
    <property type="match status" value="1"/>
</dbReference>
<dbReference type="GO" id="GO:0016020">
    <property type="term" value="C:membrane"/>
    <property type="evidence" value="ECO:0007669"/>
    <property type="project" value="UniProtKB-SubCell"/>
</dbReference>
<feature type="transmembrane region" description="Helical" evidence="10">
    <location>
        <begin position="270"/>
        <end position="289"/>
    </location>
</feature>
<dbReference type="Pfam" id="PF00999">
    <property type="entry name" value="Na_H_Exchanger"/>
    <property type="match status" value="1"/>
</dbReference>
<keyword evidence="5 10" id="KW-1133">Transmembrane helix</keyword>
<dbReference type="SUPFAM" id="SSF55804">
    <property type="entry name" value="Phoshotransferase/anion transport protein"/>
    <property type="match status" value="1"/>
</dbReference>
<evidence type="ECO:0000259" key="11">
    <source>
        <dbReference type="PROSITE" id="PS51094"/>
    </source>
</evidence>
<dbReference type="GO" id="GO:1902600">
    <property type="term" value="P:proton transmembrane transport"/>
    <property type="evidence" value="ECO:0007669"/>
    <property type="project" value="InterPro"/>
</dbReference>
<feature type="transmembrane region" description="Helical" evidence="10">
    <location>
        <begin position="215"/>
        <end position="232"/>
    </location>
</feature>
<organism evidence="12">
    <name type="scientific">uncultured spirochete</name>
    <dbReference type="NCBI Taxonomy" id="156406"/>
    <lineage>
        <taxon>Bacteria</taxon>
        <taxon>Pseudomonadati</taxon>
        <taxon>Spirochaetota</taxon>
        <taxon>Spirochaetia</taxon>
        <taxon>Spirochaetales</taxon>
        <taxon>environmental samples</taxon>
    </lineage>
</organism>
<evidence type="ECO:0000256" key="4">
    <source>
        <dbReference type="ARBA" id="ARBA00022692"/>
    </source>
</evidence>
<name>A0A3P3XJP8_9SPIR</name>
<evidence type="ECO:0000256" key="10">
    <source>
        <dbReference type="SAM" id="Phobius"/>
    </source>
</evidence>
<sequence>MHTIHDPAGVFAVLLAALLFSAWLSDLLPMHIAAILPVLGIILGPEVLGIIEGGTVLQILGSIGVMYIFFSAGLSANIASRTARRSIVPTSVILKQVFIWTIMPSMAGIAVGLAAGASFIRACAIGLFFASAGARSALKLNKAKFQEQASYGMPAFVPIFSALCLLVLDTLMSGADARSFMLVLAFSFIGGGLVWIVFPRLAALFLRHVKIKGSIEVWFLLFLVFGAAYAGTFFSIPAWFTAFMTGVALSAAAAPSADSELNRIPVRDDIFIPAALLFMGVSARISGILPTGNWILVAVIFVIGGLAARILIVFLSKRFALVTEPLIGLAVPFASFSLAISWILYGSGLFDSVLFLSALALAIISSIISGISMKQGSSGAEAPSAAGGDKSRLAIPNRILIALSKPSSIAQLVELSGILHGTANSSPIFPLVVRMPEETASQQSADSETLLATAVMQLSQMQKSALPLQIEALNAGLGIIDSAIQKNADTIIIGWNKPPRLSHAFFGNVIDQVVSGTSQMVLVARAQFPWKQIKKIYVVAPVLVNRHPGFAAALQCIERLAEATYAHIHFIVAEENAEEVQKIGKSLASFNSAQTSHFHSWRDIPSLIQVSSGSHAMIALISARPGEASWNPAFERLPHVLAEKNSAANVLMLYMPAFLPEEAQASEYQQPLPEPLAESSAEALLAEAVRAGRIRVDMQTSAIADGIYELMFAALPHTEKNVLQSVADHFIEMVQRQPIEIEPGVVLLHDRIENISYPIVCFGAHKKGFRLSTLDVPVQVIVIILVPHNQGAEEHLRFLAEIAALFHSHDLRERLIAANMPENLLSQH</sequence>
<feature type="transmembrane region" description="Helical" evidence="10">
    <location>
        <begin position="295"/>
        <end position="314"/>
    </location>
</feature>